<dbReference type="EMBL" id="JABBWK010000021">
    <property type="protein sequence ID" value="KAG1901607.1"/>
    <property type="molecule type" value="Genomic_DNA"/>
</dbReference>
<proteinExistence type="predicted"/>
<dbReference type="GeneID" id="64667774"/>
<feature type="non-terminal residue" evidence="1">
    <location>
        <position position="1"/>
    </location>
</feature>
<reference evidence="1" key="1">
    <citation type="journal article" date="2020" name="New Phytol.">
        <title>Comparative genomics reveals dynamic genome evolution in host specialist ectomycorrhizal fungi.</title>
        <authorList>
            <person name="Lofgren L.A."/>
            <person name="Nguyen N.H."/>
            <person name="Vilgalys R."/>
            <person name="Ruytinx J."/>
            <person name="Liao H.L."/>
            <person name="Branco S."/>
            <person name="Kuo A."/>
            <person name="LaButti K."/>
            <person name="Lipzen A."/>
            <person name="Andreopoulos W."/>
            <person name="Pangilinan J."/>
            <person name="Riley R."/>
            <person name="Hundley H."/>
            <person name="Na H."/>
            <person name="Barry K."/>
            <person name="Grigoriev I.V."/>
            <person name="Stajich J.E."/>
            <person name="Kennedy P.G."/>
        </authorList>
    </citation>
    <scope>NUCLEOTIDE SEQUENCE</scope>
    <source>
        <strain evidence="1">FC203</strain>
    </source>
</reference>
<dbReference type="Proteomes" id="UP001195769">
    <property type="component" value="Unassembled WGS sequence"/>
</dbReference>
<keyword evidence="2" id="KW-1185">Reference proteome</keyword>
<dbReference type="AlphaFoldDB" id="A0AAD4E919"/>
<evidence type="ECO:0000313" key="2">
    <source>
        <dbReference type="Proteomes" id="UP001195769"/>
    </source>
</evidence>
<name>A0AAD4E919_9AGAM</name>
<organism evidence="1 2">
    <name type="scientific">Suillus fuscotomentosus</name>
    <dbReference type="NCBI Taxonomy" id="1912939"/>
    <lineage>
        <taxon>Eukaryota</taxon>
        <taxon>Fungi</taxon>
        <taxon>Dikarya</taxon>
        <taxon>Basidiomycota</taxon>
        <taxon>Agaricomycotina</taxon>
        <taxon>Agaricomycetes</taxon>
        <taxon>Agaricomycetidae</taxon>
        <taxon>Boletales</taxon>
        <taxon>Suillineae</taxon>
        <taxon>Suillaceae</taxon>
        <taxon>Suillus</taxon>
    </lineage>
</organism>
<feature type="non-terminal residue" evidence="1">
    <location>
        <position position="81"/>
    </location>
</feature>
<dbReference type="RefSeq" id="XP_041227182.1">
    <property type="nucleotide sequence ID" value="XM_041373476.1"/>
</dbReference>
<dbReference type="Gene3D" id="3.60.130.30">
    <property type="match status" value="1"/>
</dbReference>
<sequence length="81" mass="8947">PNHRDPGASASMYDFLVSLGKGHKAVLDIKDLGAELVYQAGTMVFICGRVLEHGVPFWGDSERVVIAHFMKDKVHERLSVP</sequence>
<comment type="caution">
    <text evidence="1">The sequence shown here is derived from an EMBL/GenBank/DDBJ whole genome shotgun (WGS) entry which is preliminary data.</text>
</comment>
<gene>
    <name evidence="1" type="ORF">F5891DRAFT_901865</name>
</gene>
<accession>A0AAD4E919</accession>
<evidence type="ECO:0000313" key="1">
    <source>
        <dbReference type="EMBL" id="KAG1901607.1"/>
    </source>
</evidence>
<protein>
    <submittedName>
        <fullName evidence="1">Uncharacterized protein</fullName>
    </submittedName>
</protein>